<keyword evidence="3" id="KW-1185">Reference proteome</keyword>
<feature type="transmembrane region" description="Helical" evidence="1">
    <location>
        <begin position="185"/>
        <end position="204"/>
    </location>
</feature>
<dbReference type="PANTHER" id="PTHR40465">
    <property type="entry name" value="CHROMOSOME 1, WHOLE GENOME SHOTGUN SEQUENCE"/>
    <property type="match status" value="1"/>
</dbReference>
<feature type="transmembrane region" description="Helical" evidence="1">
    <location>
        <begin position="216"/>
        <end position="241"/>
    </location>
</feature>
<dbReference type="AlphaFoldDB" id="A0A8H7DF22"/>
<organism evidence="2 3">
    <name type="scientific">Mycena sanguinolenta</name>
    <dbReference type="NCBI Taxonomy" id="230812"/>
    <lineage>
        <taxon>Eukaryota</taxon>
        <taxon>Fungi</taxon>
        <taxon>Dikarya</taxon>
        <taxon>Basidiomycota</taxon>
        <taxon>Agaricomycotina</taxon>
        <taxon>Agaricomycetes</taxon>
        <taxon>Agaricomycetidae</taxon>
        <taxon>Agaricales</taxon>
        <taxon>Marasmiineae</taxon>
        <taxon>Mycenaceae</taxon>
        <taxon>Mycena</taxon>
    </lineage>
</organism>
<gene>
    <name evidence="2" type="ORF">MSAN_00699200</name>
</gene>
<feature type="transmembrane region" description="Helical" evidence="1">
    <location>
        <begin position="261"/>
        <end position="280"/>
    </location>
</feature>
<keyword evidence="1" id="KW-1133">Transmembrane helix</keyword>
<protein>
    <submittedName>
        <fullName evidence="2">Uncharacterized protein</fullName>
    </submittedName>
</protein>
<evidence type="ECO:0000256" key="1">
    <source>
        <dbReference type="SAM" id="Phobius"/>
    </source>
</evidence>
<evidence type="ECO:0000313" key="2">
    <source>
        <dbReference type="EMBL" id="KAF7370662.1"/>
    </source>
</evidence>
<sequence length="390" mass="42587">MIINCRLLALPTWGKYPRTFGLYPARNKSNRSLRAPPSLAPLSDRDAYFMADQTNPFAAFAGLTQSYLEDTLGVLYIGYVFAAVGFGFTFFQSYLYYTQYPNDSWLVQSTVVCLCALDTAMSALSSHALYYYLVTLFALPVGPENATTSFCIEVLLSGFAIAIVQGSYAVRIWQASQNGPLPASIIVLAIAGAGVGIATSTVMLRNTLFTNFSEPYMKAVIAAGQGIRLLGAVLVSLGLVVFGVKSGNSGSASRWDPITDFLTSGLAAVVVQAVCFITFITMPNKYVWIIFHLLSSRVFINGLLLMLNSRFASRGRGINEEETRYNISRGVTPALQSHIKSGASDLMFNTSRPNQNHTVAIEVSRVVNSDMTKYRDDFDSHSINHKVDGL</sequence>
<reference evidence="2" key="1">
    <citation type="submission" date="2020-05" db="EMBL/GenBank/DDBJ databases">
        <title>Mycena genomes resolve the evolution of fungal bioluminescence.</title>
        <authorList>
            <person name="Tsai I.J."/>
        </authorList>
    </citation>
    <scope>NUCLEOTIDE SEQUENCE</scope>
    <source>
        <strain evidence="2">160909Yilan</strain>
    </source>
</reference>
<dbReference type="Proteomes" id="UP000623467">
    <property type="component" value="Unassembled WGS sequence"/>
</dbReference>
<comment type="caution">
    <text evidence="2">The sequence shown here is derived from an EMBL/GenBank/DDBJ whole genome shotgun (WGS) entry which is preliminary data.</text>
</comment>
<feature type="transmembrane region" description="Helical" evidence="1">
    <location>
        <begin position="109"/>
        <end position="134"/>
    </location>
</feature>
<keyword evidence="1" id="KW-0812">Transmembrane</keyword>
<proteinExistence type="predicted"/>
<feature type="transmembrane region" description="Helical" evidence="1">
    <location>
        <begin position="286"/>
        <end position="307"/>
    </location>
</feature>
<accession>A0A8H7DF22</accession>
<dbReference type="EMBL" id="JACAZH010000004">
    <property type="protein sequence ID" value="KAF7370662.1"/>
    <property type="molecule type" value="Genomic_DNA"/>
</dbReference>
<name>A0A8H7DF22_9AGAR</name>
<keyword evidence="1" id="KW-0472">Membrane</keyword>
<dbReference type="PANTHER" id="PTHR40465:SF1">
    <property type="entry name" value="DUF6534 DOMAIN-CONTAINING PROTEIN"/>
    <property type="match status" value="1"/>
</dbReference>
<evidence type="ECO:0000313" key="3">
    <source>
        <dbReference type="Proteomes" id="UP000623467"/>
    </source>
</evidence>
<dbReference type="OrthoDB" id="3046149at2759"/>
<feature type="transmembrane region" description="Helical" evidence="1">
    <location>
        <begin position="154"/>
        <end position="173"/>
    </location>
</feature>
<feature type="transmembrane region" description="Helical" evidence="1">
    <location>
        <begin position="76"/>
        <end position="97"/>
    </location>
</feature>